<keyword evidence="3" id="KW-1185">Reference proteome</keyword>
<dbReference type="AlphaFoldDB" id="A0A5D0U667"/>
<evidence type="ECO:0000313" key="3">
    <source>
        <dbReference type="Proteomes" id="UP000322634"/>
    </source>
</evidence>
<dbReference type="RefSeq" id="WP_148351929.1">
    <property type="nucleotide sequence ID" value="NZ_JBHSBF010000034.1"/>
</dbReference>
<feature type="domain" description="SnoaL-like" evidence="1">
    <location>
        <begin position="8"/>
        <end position="129"/>
    </location>
</feature>
<evidence type="ECO:0000313" key="2">
    <source>
        <dbReference type="EMBL" id="TYC13235.1"/>
    </source>
</evidence>
<dbReference type="InterPro" id="IPR032710">
    <property type="entry name" value="NTF2-like_dom_sf"/>
</dbReference>
<organism evidence="2 3">
    <name type="scientific">Actinomadura syzygii</name>
    <dbReference type="NCBI Taxonomy" id="1427538"/>
    <lineage>
        <taxon>Bacteria</taxon>
        <taxon>Bacillati</taxon>
        <taxon>Actinomycetota</taxon>
        <taxon>Actinomycetes</taxon>
        <taxon>Streptosporangiales</taxon>
        <taxon>Thermomonosporaceae</taxon>
        <taxon>Actinomadura</taxon>
    </lineage>
</organism>
<dbReference type="CDD" id="cd00531">
    <property type="entry name" value="NTF2_like"/>
    <property type="match status" value="1"/>
</dbReference>
<dbReference type="Proteomes" id="UP000322634">
    <property type="component" value="Unassembled WGS sequence"/>
</dbReference>
<reference evidence="2 3" key="1">
    <citation type="submission" date="2019-08" db="EMBL/GenBank/DDBJ databases">
        <title>Actinomadura sp. nov. CYP1-5 isolated from mountain soil.</title>
        <authorList>
            <person name="Songsumanus A."/>
            <person name="Kuncharoen N."/>
            <person name="Kudo T."/>
            <person name="Yuki M."/>
            <person name="Igarashi Y."/>
            <person name="Tanasupawat S."/>
        </authorList>
    </citation>
    <scope>NUCLEOTIDE SEQUENCE [LARGE SCALE GENOMIC DNA]</scope>
    <source>
        <strain evidence="2 3">GKU157</strain>
    </source>
</reference>
<name>A0A5D0U667_9ACTN</name>
<comment type="caution">
    <text evidence="2">The sequence shown here is derived from an EMBL/GenBank/DDBJ whole genome shotgun (WGS) entry which is preliminary data.</text>
</comment>
<accession>A0A5D0U667</accession>
<proteinExistence type="predicted"/>
<dbReference type="Pfam" id="PF13577">
    <property type="entry name" value="SnoaL_4"/>
    <property type="match status" value="1"/>
</dbReference>
<dbReference type="InterPro" id="IPR037401">
    <property type="entry name" value="SnoaL-like"/>
</dbReference>
<dbReference type="Gene3D" id="3.10.450.50">
    <property type="match status" value="1"/>
</dbReference>
<evidence type="ECO:0000259" key="1">
    <source>
        <dbReference type="Pfam" id="PF13577"/>
    </source>
</evidence>
<dbReference type="SUPFAM" id="SSF54427">
    <property type="entry name" value="NTF2-like"/>
    <property type="match status" value="1"/>
</dbReference>
<dbReference type="OrthoDB" id="7605094at2"/>
<dbReference type="EMBL" id="VSFF01000008">
    <property type="protein sequence ID" value="TYC13235.1"/>
    <property type="molecule type" value="Genomic_DNA"/>
</dbReference>
<sequence length="156" mass="17132">MVHPIEKVAVAEAVTRLFHALDARDWETIAALAVEPIDLDYPSKQGGPELVSTDDFVAGLQSFLPGFDATQHLLGPIVVELGEEFTATARFDARVTHVLTETADAPIWVIGCHYTIGLKQEDGEWRACSSRVRVMYEEGNPALETAARERVQLSSL</sequence>
<protein>
    <submittedName>
        <fullName evidence="2">Nuclear transport factor 2 family protein</fullName>
    </submittedName>
</protein>
<gene>
    <name evidence="2" type="ORF">FXF65_22295</name>
</gene>